<reference evidence="2 3" key="1">
    <citation type="journal article" date="2022" name="bioRxiv">
        <title>Genomics of Preaxostyla Flagellates Illuminates Evolutionary Transitions and the Path Towards Mitochondrial Loss.</title>
        <authorList>
            <person name="Novak L.V.F."/>
            <person name="Treitli S.C."/>
            <person name="Pyrih J."/>
            <person name="Halakuc P."/>
            <person name="Pipaliya S.V."/>
            <person name="Vacek V."/>
            <person name="Brzon O."/>
            <person name="Soukal P."/>
            <person name="Eme L."/>
            <person name="Dacks J.B."/>
            <person name="Karnkowska A."/>
            <person name="Elias M."/>
            <person name="Hampl V."/>
        </authorList>
    </citation>
    <scope>NUCLEOTIDE SEQUENCE [LARGE SCALE GENOMIC DNA]</scope>
    <source>
        <strain evidence="2">NAU3</strain>
        <tissue evidence="2">Gut</tissue>
    </source>
</reference>
<feature type="compositionally biased region" description="Basic and acidic residues" evidence="1">
    <location>
        <begin position="99"/>
        <end position="124"/>
    </location>
</feature>
<protein>
    <submittedName>
        <fullName evidence="2">Uncharacterized protein</fullName>
    </submittedName>
</protein>
<proteinExistence type="predicted"/>
<dbReference type="EMBL" id="JARBJD010000072">
    <property type="protein sequence ID" value="KAK2954919.1"/>
    <property type="molecule type" value="Genomic_DNA"/>
</dbReference>
<gene>
    <name evidence="2" type="ORF">BLNAU_10058</name>
</gene>
<feature type="compositionally biased region" description="Basic and acidic residues" evidence="1">
    <location>
        <begin position="1"/>
        <end position="14"/>
    </location>
</feature>
<feature type="region of interest" description="Disordered" evidence="1">
    <location>
        <begin position="1"/>
        <end position="24"/>
    </location>
</feature>
<keyword evidence="3" id="KW-1185">Reference proteome</keyword>
<evidence type="ECO:0000313" key="2">
    <source>
        <dbReference type="EMBL" id="KAK2954919.1"/>
    </source>
</evidence>
<feature type="region of interest" description="Disordered" evidence="1">
    <location>
        <begin position="43"/>
        <end position="151"/>
    </location>
</feature>
<sequence length="179" mass="20030">MESEEVRLQEWKEGDGEDESESGESVHLVLLKLAMEWKLRCSSDSLERSGEESSWCGDWGDFGDENVSDWSGFENEMSGRTTSQNNPEQSSAEEEETETAGRDADHSESAPERSEGADSYRSGEEADQVAQAKWEGVEGEAERERGDPASGLNLKIWIRADPNGYTQIYTARHDDMIQL</sequence>
<evidence type="ECO:0000256" key="1">
    <source>
        <dbReference type="SAM" id="MobiDB-lite"/>
    </source>
</evidence>
<dbReference type="Proteomes" id="UP001281761">
    <property type="component" value="Unassembled WGS sequence"/>
</dbReference>
<evidence type="ECO:0000313" key="3">
    <source>
        <dbReference type="Proteomes" id="UP001281761"/>
    </source>
</evidence>
<accession>A0ABQ9XTW8</accession>
<organism evidence="2 3">
    <name type="scientific">Blattamonas nauphoetae</name>
    <dbReference type="NCBI Taxonomy" id="2049346"/>
    <lineage>
        <taxon>Eukaryota</taxon>
        <taxon>Metamonada</taxon>
        <taxon>Preaxostyla</taxon>
        <taxon>Oxymonadida</taxon>
        <taxon>Blattamonas</taxon>
    </lineage>
</organism>
<comment type="caution">
    <text evidence="2">The sequence shown here is derived from an EMBL/GenBank/DDBJ whole genome shotgun (WGS) entry which is preliminary data.</text>
</comment>
<name>A0ABQ9XTW8_9EUKA</name>